<accession>A0A9W6WR10</accession>
<protein>
    <submittedName>
        <fullName evidence="1">Unnamed protein product</fullName>
    </submittedName>
</protein>
<dbReference type="Proteomes" id="UP001165083">
    <property type="component" value="Unassembled WGS sequence"/>
</dbReference>
<evidence type="ECO:0000313" key="1">
    <source>
        <dbReference type="EMBL" id="GMF23619.1"/>
    </source>
</evidence>
<organism evidence="1 2">
    <name type="scientific">Phytophthora lilii</name>
    <dbReference type="NCBI Taxonomy" id="2077276"/>
    <lineage>
        <taxon>Eukaryota</taxon>
        <taxon>Sar</taxon>
        <taxon>Stramenopiles</taxon>
        <taxon>Oomycota</taxon>
        <taxon>Peronosporomycetes</taxon>
        <taxon>Peronosporales</taxon>
        <taxon>Peronosporaceae</taxon>
        <taxon>Phytophthora</taxon>
    </lineage>
</organism>
<sequence>MLLQMPGLLLIRRYGQICWRVKAVCKHVDVLRWFREFGVTRFPSIAALARVWLGRAPSDAFQERVFLDGRCRDDQFEDQNGQPPRRDAGASEAQIKLMEAQAE</sequence>
<proteinExistence type="predicted"/>
<keyword evidence="2" id="KW-1185">Reference proteome</keyword>
<dbReference type="EMBL" id="BSXW01000482">
    <property type="protein sequence ID" value="GMF23619.1"/>
    <property type="molecule type" value="Genomic_DNA"/>
</dbReference>
<dbReference type="OrthoDB" id="128460at2759"/>
<comment type="caution">
    <text evidence="1">The sequence shown here is derived from an EMBL/GenBank/DDBJ whole genome shotgun (WGS) entry which is preliminary data.</text>
</comment>
<name>A0A9W6WR10_9STRA</name>
<gene>
    <name evidence="1" type="ORF">Plil01_000955900</name>
</gene>
<dbReference type="AlphaFoldDB" id="A0A9W6WR10"/>
<reference evidence="1" key="1">
    <citation type="submission" date="2023-04" db="EMBL/GenBank/DDBJ databases">
        <title>Phytophthora lilii NBRC 32176.</title>
        <authorList>
            <person name="Ichikawa N."/>
            <person name="Sato H."/>
            <person name="Tonouchi N."/>
        </authorList>
    </citation>
    <scope>NUCLEOTIDE SEQUENCE</scope>
    <source>
        <strain evidence="1">NBRC 32176</strain>
    </source>
</reference>
<evidence type="ECO:0000313" key="2">
    <source>
        <dbReference type="Proteomes" id="UP001165083"/>
    </source>
</evidence>